<dbReference type="Pfam" id="PF12528">
    <property type="entry name" value="T2SSppdC"/>
    <property type="match status" value="1"/>
</dbReference>
<evidence type="ECO:0000313" key="5">
    <source>
        <dbReference type="Proteomes" id="UP000093476"/>
    </source>
</evidence>
<dbReference type="NCBIfam" id="TIGR02532">
    <property type="entry name" value="IV_pilin_GFxxxE"/>
    <property type="match status" value="1"/>
</dbReference>
<dbReference type="PROSITE" id="PS00409">
    <property type="entry name" value="PROKAR_NTER_METHYL"/>
    <property type="match status" value="1"/>
</dbReference>
<feature type="transmembrane region" description="Helical" evidence="2">
    <location>
        <begin position="12"/>
        <end position="33"/>
    </location>
</feature>
<dbReference type="InterPro" id="IPR012902">
    <property type="entry name" value="N_methyl_site"/>
</dbReference>
<reference evidence="4 5" key="1">
    <citation type="submission" date="2015-12" db="EMBL/GenBank/DDBJ databases">
        <title>Genome comparisons provide insights into the role of secondary metabolites in the pathogenic phase of the Photorhabdus life cycle.</title>
        <authorList>
            <person name="Tobias N.J."/>
            <person name="Mishra B."/>
            <person name="Gupta D.K."/>
            <person name="Thines M."/>
            <person name="Stinear T.P."/>
            <person name="Bode H.B."/>
        </authorList>
    </citation>
    <scope>NUCLEOTIDE SEQUENCE [LARGE SCALE GENOMIC DNA]</scope>
    <source>
        <strain evidence="4 5">PB68.1</strain>
    </source>
</reference>
<accession>A0A1C0TYL5</accession>
<evidence type="ECO:0000313" key="4">
    <source>
        <dbReference type="EMBL" id="OCQ50773.1"/>
    </source>
</evidence>
<dbReference type="AlphaFoldDB" id="A0A1C0TYL5"/>
<name>A0A1C0TYL5_9GAMM</name>
<proteinExistence type="predicted"/>
<dbReference type="STRING" id="286156.Ppb6_03870"/>
<dbReference type="PATRIC" id="fig|286156.4.peg.4454"/>
<dbReference type="RefSeq" id="WP_036769035.1">
    <property type="nucleotide sequence ID" value="NZ_CAWMQZ010000187.1"/>
</dbReference>
<dbReference type="EMBL" id="LOMY01000187">
    <property type="protein sequence ID" value="OCQ50773.1"/>
    <property type="molecule type" value="Genomic_DNA"/>
</dbReference>
<keyword evidence="2" id="KW-0812">Transmembrane</keyword>
<comment type="subcellular location">
    <subcellularLocation>
        <location evidence="1">Membrane</location>
        <topology evidence="1">Single-pass membrane protein</topology>
    </subcellularLocation>
</comment>
<evidence type="ECO:0000259" key="3">
    <source>
        <dbReference type="Pfam" id="PF12528"/>
    </source>
</evidence>
<evidence type="ECO:0000256" key="2">
    <source>
        <dbReference type="SAM" id="Phobius"/>
    </source>
</evidence>
<evidence type="ECO:0000256" key="1">
    <source>
        <dbReference type="ARBA" id="ARBA00004167"/>
    </source>
</evidence>
<sequence>MKSAPFHEHQSGMSLPEVMVAVMVFSVSLLGLIRYHQALLFGFQQHWQQSKADKLSYEYLEQYELIAGQSSLPEITPPLGWHAEFQTTYQSSGCYQLTVTVTTPYNQQSKSSRWICSNGSPDVQGLSF</sequence>
<keyword evidence="5" id="KW-1185">Reference proteome</keyword>
<dbReference type="Proteomes" id="UP000093476">
    <property type="component" value="Unassembled WGS sequence"/>
</dbReference>
<gene>
    <name evidence="4" type="ORF">Ppb6_03870</name>
</gene>
<protein>
    <recommendedName>
        <fullName evidence="3">Prepilin peptidase dependent protein C-like C-terminal domain-containing protein</fullName>
    </recommendedName>
</protein>
<dbReference type="InterPro" id="IPR022204">
    <property type="entry name" value="PpdC-like_C"/>
</dbReference>
<comment type="caution">
    <text evidence="4">The sequence shown here is derived from an EMBL/GenBank/DDBJ whole genome shotgun (WGS) entry which is preliminary data.</text>
</comment>
<organism evidence="4 5">
    <name type="scientific">Photorhabdus australis subsp. thailandensis</name>
    <dbReference type="NCBI Taxonomy" id="2805096"/>
    <lineage>
        <taxon>Bacteria</taxon>
        <taxon>Pseudomonadati</taxon>
        <taxon>Pseudomonadota</taxon>
        <taxon>Gammaproteobacteria</taxon>
        <taxon>Enterobacterales</taxon>
        <taxon>Morganellaceae</taxon>
        <taxon>Photorhabdus</taxon>
    </lineage>
</organism>
<keyword evidence="2" id="KW-1133">Transmembrane helix</keyword>
<keyword evidence="2" id="KW-0472">Membrane</keyword>
<feature type="domain" description="Prepilin peptidase dependent protein C-like C-terminal" evidence="3">
    <location>
        <begin position="35"/>
        <end position="117"/>
    </location>
</feature>
<dbReference type="GO" id="GO:0016020">
    <property type="term" value="C:membrane"/>
    <property type="evidence" value="ECO:0007669"/>
    <property type="project" value="UniProtKB-SubCell"/>
</dbReference>
<dbReference type="Pfam" id="PF07963">
    <property type="entry name" value="N_methyl"/>
    <property type="match status" value="1"/>
</dbReference>